<dbReference type="Proteomes" id="UP000644020">
    <property type="component" value="Unassembled WGS sequence"/>
</dbReference>
<proteinExistence type="predicted"/>
<protein>
    <recommendedName>
        <fullName evidence="4">Secreted protein</fullName>
    </recommendedName>
</protein>
<gene>
    <name evidence="2" type="ORF">GCM10010305_60790</name>
</gene>
<dbReference type="InterPro" id="IPR006311">
    <property type="entry name" value="TAT_signal"/>
</dbReference>
<feature type="signal peptide" evidence="1">
    <location>
        <begin position="1"/>
        <end position="36"/>
    </location>
</feature>
<sequence length="174" mass="18834">MSRTPLRRAVSRAGLTAAALVSALAAVLTAPAPASAAVLSCSGYGCDGHDPNIQTWQSGPATASGPYDYGSGFSIELRRGTTDGDLYVWGRARFPNGSNGFEYGTYVERCYPDGTVCEILPGKNLGTSGWTADSTLNYSMTRTPMYYDPGNRKIRACLYHYNTNDPWKKCTGWY</sequence>
<evidence type="ECO:0000256" key="1">
    <source>
        <dbReference type="SAM" id="SignalP"/>
    </source>
</evidence>
<evidence type="ECO:0008006" key="4">
    <source>
        <dbReference type="Google" id="ProtNLM"/>
    </source>
</evidence>
<name>A0A918T7U5_9ACTN</name>
<dbReference type="EMBL" id="BMUL01000026">
    <property type="protein sequence ID" value="GHB09777.1"/>
    <property type="molecule type" value="Genomic_DNA"/>
</dbReference>
<accession>A0A918T7U5</accession>
<reference evidence="2" key="1">
    <citation type="journal article" date="2014" name="Int. J. Syst. Evol. Microbiol.">
        <title>Complete genome sequence of Corynebacterium casei LMG S-19264T (=DSM 44701T), isolated from a smear-ripened cheese.</title>
        <authorList>
            <consortium name="US DOE Joint Genome Institute (JGI-PGF)"/>
            <person name="Walter F."/>
            <person name="Albersmeier A."/>
            <person name="Kalinowski J."/>
            <person name="Ruckert C."/>
        </authorList>
    </citation>
    <scope>NUCLEOTIDE SEQUENCE</scope>
    <source>
        <strain evidence="2">JCM 4518</strain>
    </source>
</reference>
<dbReference type="AlphaFoldDB" id="A0A918T7U5"/>
<feature type="chain" id="PRO_5037778119" description="Secreted protein" evidence="1">
    <location>
        <begin position="37"/>
        <end position="174"/>
    </location>
</feature>
<dbReference type="PROSITE" id="PS51318">
    <property type="entry name" value="TAT"/>
    <property type="match status" value="1"/>
</dbReference>
<organism evidence="2 3">
    <name type="scientific">Streptomyces termitum</name>
    <dbReference type="NCBI Taxonomy" id="67368"/>
    <lineage>
        <taxon>Bacteria</taxon>
        <taxon>Bacillati</taxon>
        <taxon>Actinomycetota</taxon>
        <taxon>Actinomycetes</taxon>
        <taxon>Kitasatosporales</taxon>
        <taxon>Streptomycetaceae</taxon>
        <taxon>Streptomyces</taxon>
    </lineage>
</organism>
<keyword evidence="3" id="KW-1185">Reference proteome</keyword>
<reference evidence="2" key="2">
    <citation type="submission" date="2020-09" db="EMBL/GenBank/DDBJ databases">
        <authorList>
            <person name="Sun Q."/>
            <person name="Ohkuma M."/>
        </authorList>
    </citation>
    <scope>NUCLEOTIDE SEQUENCE</scope>
    <source>
        <strain evidence="2">JCM 4518</strain>
    </source>
</reference>
<keyword evidence="1" id="KW-0732">Signal</keyword>
<comment type="caution">
    <text evidence="2">The sequence shown here is derived from an EMBL/GenBank/DDBJ whole genome shotgun (WGS) entry which is preliminary data.</text>
</comment>
<dbReference type="RefSeq" id="WP_189983290.1">
    <property type="nucleotide sequence ID" value="NZ_BMUL01000026.1"/>
</dbReference>
<evidence type="ECO:0000313" key="3">
    <source>
        <dbReference type="Proteomes" id="UP000644020"/>
    </source>
</evidence>
<evidence type="ECO:0000313" key="2">
    <source>
        <dbReference type="EMBL" id="GHB09777.1"/>
    </source>
</evidence>